<dbReference type="PANTHER" id="PTHR12352">
    <property type="entry name" value="SECRETED MODULAR CALCIUM-BINDING PROTEIN"/>
    <property type="match status" value="1"/>
</dbReference>
<feature type="disulfide bond" evidence="7">
    <location>
        <begin position="153"/>
        <end position="160"/>
    </location>
</feature>
<feature type="domain" description="Thyroglobulin type-1" evidence="11">
    <location>
        <begin position="114"/>
        <end position="188"/>
    </location>
</feature>
<evidence type="ECO:0000256" key="5">
    <source>
        <dbReference type="ARBA" id="ARBA00023157"/>
    </source>
</evidence>
<dbReference type="PANTHER" id="PTHR12352:SF30">
    <property type="entry name" value="FI05255P"/>
    <property type="match status" value="1"/>
</dbReference>
<dbReference type="InterPro" id="IPR011992">
    <property type="entry name" value="EF-hand-dom_pair"/>
</dbReference>
<feature type="compositionally biased region" description="Basic residues" evidence="8">
    <location>
        <begin position="565"/>
        <end position="577"/>
    </location>
</feature>
<dbReference type="Proteomes" id="UP000198287">
    <property type="component" value="Unassembled WGS sequence"/>
</dbReference>
<evidence type="ECO:0000259" key="11">
    <source>
        <dbReference type="PROSITE" id="PS51162"/>
    </source>
</evidence>
<feature type="compositionally biased region" description="Basic residues" evidence="8">
    <location>
        <begin position="198"/>
        <end position="210"/>
    </location>
</feature>
<dbReference type="InterPro" id="IPR018247">
    <property type="entry name" value="EF_Hand_1_Ca_BS"/>
</dbReference>
<feature type="domain" description="EF-hand" evidence="10">
    <location>
        <begin position="481"/>
        <end position="516"/>
    </location>
</feature>
<feature type="compositionally biased region" description="Polar residues" evidence="8">
    <location>
        <begin position="58"/>
        <end position="75"/>
    </location>
</feature>
<dbReference type="GO" id="GO:0005615">
    <property type="term" value="C:extracellular space"/>
    <property type="evidence" value="ECO:0007669"/>
    <property type="project" value="TreeGrafter"/>
</dbReference>
<dbReference type="InterPro" id="IPR000716">
    <property type="entry name" value="Thyroglobulin_1"/>
</dbReference>
<dbReference type="InterPro" id="IPR019577">
    <property type="entry name" value="SPARC/Testican_Ca-bd-dom"/>
</dbReference>
<comment type="subcellular location">
    <subcellularLocation>
        <location evidence="1">Secreted</location>
    </subcellularLocation>
</comment>
<dbReference type="CDD" id="cd00191">
    <property type="entry name" value="TY"/>
    <property type="match status" value="2"/>
</dbReference>
<feature type="domain" description="Thyroglobulin type-1" evidence="11">
    <location>
        <begin position="364"/>
        <end position="430"/>
    </location>
</feature>
<dbReference type="SMART" id="SM00211">
    <property type="entry name" value="TY"/>
    <property type="match status" value="2"/>
</dbReference>
<comment type="caution">
    <text evidence="12">The sequence shown here is derived from an EMBL/GenBank/DDBJ whole genome shotgun (WGS) entry which is preliminary data.</text>
</comment>
<evidence type="ECO:0000256" key="9">
    <source>
        <dbReference type="SAM" id="SignalP"/>
    </source>
</evidence>
<protein>
    <submittedName>
        <fullName evidence="12">SPARC-related modular calcium-binding protein 1</fullName>
    </submittedName>
</protein>
<feature type="disulfide bond" evidence="7">
    <location>
        <begin position="400"/>
        <end position="407"/>
    </location>
</feature>
<feature type="region of interest" description="Disordered" evidence="8">
    <location>
        <begin position="177"/>
        <end position="215"/>
    </location>
</feature>
<keyword evidence="9" id="KW-0732">Signal</keyword>
<dbReference type="PROSITE" id="PS51162">
    <property type="entry name" value="THYROGLOBULIN_1_2"/>
    <property type="match status" value="2"/>
</dbReference>
<dbReference type="InterPro" id="IPR002048">
    <property type="entry name" value="EF_hand_dom"/>
</dbReference>
<evidence type="ECO:0000259" key="10">
    <source>
        <dbReference type="PROSITE" id="PS50222"/>
    </source>
</evidence>
<dbReference type="Pfam" id="PF10591">
    <property type="entry name" value="SPARC_Ca_bdg"/>
    <property type="match status" value="2"/>
</dbReference>
<feature type="chain" id="PRO_5012352888" evidence="9">
    <location>
        <begin position="29"/>
        <end position="588"/>
    </location>
</feature>
<feature type="signal peptide" evidence="9">
    <location>
        <begin position="1"/>
        <end position="28"/>
    </location>
</feature>
<feature type="region of interest" description="Disordered" evidence="8">
    <location>
        <begin position="322"/>
        <end position="341"/>
    </location>
</feature>
<evidence type="ECO:0000256" key="1">
    <source>
        <dbReference type="ARBA" id="ARBA00004613"/>
    </source>
</evidence>
<evidence type="ECO:0000256" key="7">
    <source>
        <dbReference type="PROSITE-ProRule" id="PRU00500"/>
    </source>
</evidence>
<dbReference type="Gene3D" id="4.10.800.10">
    <property type="entry name" value="Thyroglobulin type-1"/>
    <property type="match status" value="2"/>
</dbReference>
<dbReference type="PROSITE" id="PS00484">
    <property type="entry name" value="THYROGLOBULIN_1_1"/>
    <property type="match status" value="1"/>
</dbReference>
<sequence length="588" mass="66024">MMTVVASPSSSSIHVLVIFCYSFLLVTGLLHPVGCSNPVRHQRHRNNHTHQSEEMQQQHEPMSMSTSGCSHNTSGEVDCASPSKPNPSPSAGGRTSRQVGDQIGTGGKVRNNSRGKCFEERDERQRLAIAAKRGSSEYIPTCRGDGSYATVQCHLHTKSCWCVSRGGRPVPGSSVLLSNPHDNKRPNCAKYLRQGKSTTKRRSSHGKKNPKSCNYADRSRFNAALTRTFKSEYNRYKSATLSYFESDGASDEIVLAWKFDTLDRNRDGILHKNETLILKHLVKQQIQPRSCSKNFISFCAKGDQKIVKREWLECLRLPSVDNRSSPGGGTNPLEILRPGGNRSGGDYPFNPLRPGGGIIETHETSNCWTDRQSALASQIRNESVIIPECTVGGLYHKVQCAQGKTYCWCVEEEGGIQIPNTLVVNSVPDCSKRYSKPMTGCSGQKKQKFLSDLLDSLMKRMTSAINEGRFRIPGTNRHMSIQEQSVRWYFSQLDDNSDGILDRSEWKFFRTEVSKDKRLKRCGKKLPRHCDANGDRRLSESEWVDCLGVELFTTRTPNSPDTHTRRPVHRSNGRRNGKNPFTNILKQR</sequence>
<dbReference type="OrthoDB" id="5986054at2759"/>
<dbReference type="AlphaFoldDB" id="A0A226ETE1"/>
<comment type="caution">
    <text evidence="7">Lacks conserved residue(s) required for the propagation of feature annotation.</text>
</comment>
<dbReference type="CDD" id="cd16234">
    <property type="entry name" value="EFh_SPARC_SMOC"/>
    <property type="match status" value="1"/>
</dbReference>
<dbReference type="SUPFAM" id="SSF47473">
    <property type="entry name" value="EF-hand"/>
    <property type="match status" value="2"/>
</dbReference>
<dbReference type="InterPro" id="IPR036857">
    <property type="entry name" value="Thyroglobulin_1_sf"/>
</dbReference>
<name>A0A226ETE1_FOLCA</name>
<keyword evidence="5 7" id="KW-1015">Disulfide bond</keyword>
<keyword evidence="3" id="KW-0677">Repeat</keyword>
<gene>
    <name evidence="12" type="ORF">Fcan01_05119</name>
</gene>
<dbReference type="EMBL" id="LNIX01000002">
    <property type="protein sequence ID" value="OXA60885.1"/>
    <property type="molecule type" value="Genomic_DNA"/>
</dbReference>
<feature type="region of interest" description="Disordered" evidence="8">
    <location>
        <begin position="41"/>
        <end position="120"/>
    </location>
</feature>
<dbReference type="PROSITE" id="PS00018">
    <property type="entry name" value="EF_HAND_1"/>
    <property type="match status" value="2"/>
</dbReference>
<keyword evidence="2" id="KW-0964">Secreted</keyword>
<proteinExistence type="predicted"/>
<keyword evidence="6" id="KW-0325">Glycoprotein</keyword>
<feature type="region of interest" description="Disordered" evidence="8">
    <location>
        <begin position="555"/>
        <end position="588"/>
    </location>
</feature>
<reference evidence="12 13" key="1">
    <citation type="submission" date="2015-12" db="EMBL/GenBank/DDBJ databases">
        <title>The genome of Folsomia candida.</title>
        <authorList>
            <person name="Faddeeva A."/>
            <person name="Derks M.F."/>
            <person name="Anvar Y."/>
            <person name="Smit S."/>
            <person name="Van Straalen N."/>
            <person name="Roelofs D."/>
        </authorList>
    </citation>
    <scope>NUCLEOTIDE SEQUENCE [LARGE SCALE GENOMIC DNA]</scope>
    <source>
        <strain evidence="12 13">VU population</strain>
        <tissue evidence="12">Whole body</tissue>
    </source>
</reference>
<evidence type="ECO:0000256" key="6">
    <source>
        <dbReference type="ARBA" id="ARBA00023180"/>
    </source>
</evidence>
<feature type="compositionally biased region" description="Polar residues" evidence="8">
    <location>
        <begin position="579"/>
        <end position="588"/>
    </location>
</feature>
<dbReference type="STRING" id="158441.A0A226ETE1"/>
<keyword evidence="4" id="KW-0106">Calcium</keyword>
<accession>A0A226ETE1</accession>
<organism evidence="12 13">
    <name type="scientific">Folsomia candida</name>
    <name type="common">Springtail</name>
    <dbReference type="NCBI Taxonomy" id="158441"/>
    <lineage>
        <taxon>Eukaryota</taxon>
        <taxon>Metazoa</taxon>
        <taxon>Ecdysozoa</taxon>
        <taxon>Arthropoda</taxon>
        <taxon>Hexapoda</taxon>
        <taxon>Collembola</taxon>
        <taxon>Entomobryomorpha</taxon>
        <taxon>Isotomoidea</taxon>
        <taxon>Isotomidae</taxon>
        <taxon>Proisotominae</taxon>
        <taxon>Folsomia</taxon>
    </lineage>
</organism>
<evidence type="ECO:0000256" key="8">
    <source>
        <dbReference type="SAM" id="MobiDB-lite"/>
    </source>
</evidence>
<dbReference type="GO" id="GO:0005509">
    <property type="term" value="F:calcium ion binding"/>
    <property type="evidence" value="ECO:0007669"/>
    <property type="project" value="InterPro"/>
</dbReference>
<keyword evidence="13" id="KW-1185">Reference proteome</keyword>
<dbReference type="Pfam" id="PF00086">
    <property type="entry name" value="Thyroglobulin_1"/>
    <property type="match status" value="2"/>
</dbReference>
<evidence type="ECO:0000256" key="2">
    <source>
        <dbReference type="ARBA" id="ARBA00022525"/>
    </source>
</evidence>
<dbReference type="Gene3D" id="1.10.238.10">
    <property type="entry name" value="EF-hand"/>
    <property type="match status" value="2"/>
</dbReference>
<dbReference type="SUPFAM" id="SSF57610">
    <property type="entry name" value="Thyroglobulin type-1 domain"/>
    <property type="match status" value="2"/>
</dbReference>
<evidence type="ECO:0000313" key="13">
    <source>
        <dbReference type="Proteomes" id="UP000198287"/>
    </source>
</evidence>
<evidence type="ECO:0000256" key="4">
    <source>
        <dbReference type="ARBA" id="ARBA00022837"/>
    </source>
</evidence>
<dbReference type="InterPro" id="IPR051950">
    <property type="entry name" value="Dev_reg/Prot_inhib"/>
</dbReference>
<dbReference type="OMA" id="KRMGPNP"/>
<evidence type="ECO:0000313" key="12">
    <source>
        <dbReference type="EMBL" id="OXA60885.1"/>
    </source>
</evidence>
<dbReference type="PROSITE" id="PS50222">
    <property type="entry name" value="EF_HAND_2"/>
    <property type="match status" value="1"/>
</dbReference>
<evidence type="ECO:0000256" key="3">
    <source>
        <dbReference type="ARBA" id="ARBA00022737"/>
    </source>
</evidence>